<dbReference type="GO" id="GO:0016705">
    <property type="term" value="F:oxidoreductase activity, acting on paired donors, with incorporation or reduction of molecular oxygen"/>
    <property type="evidence" value="ECO:0007669"/>
    <property type="project" value="InterPro"/>
</dbReference>
<keyword evidence="2" id="KW-0560">Oxidoreductase</keyword>
<sequence>MEGWLWALTVILLGGLMTIFNDFWKKLCLKSEVVNWPPGPRKLPIIGNLHQLNNGGELVHVNLAKLAQKHGSMMTVWFGSWRPTIVCSNRELAWEALVNKASDFSSRTLPYMSKLTSADWHTLATSNVGPYWQKLHKGLHNTTLNLHIMSAQTHLQEADVSNMLSSLQIEASSNDGVVKPLPHFRRLTIQLIGRFCFGPQFNDDIFANGLDDAIEEVIRLSGHAGLAHVFEFLRYIPGLSLPFEEASKLKHRIEQLFQPYIANHKFSFQPSYLHFLLSQNFSEEIVIFNLFEMFMFAVDSTSATTAWALAFLIHDQQIQQKLYEEVQRETGSEALQAEKVDKLHYLHAVVKETMRMRPIAPLAVPHRAVRDSKLMGTKIVEGTPVMVNLYAMHHDPSIWVEPYRFMPDRFMASSVDKDSESDLRNMERSFLPFGAGRRTCAGMDLAKLQVAFTLASLIKTFHWSSVAEDQLPDLSEDLTFVLMMKTPLIARIISR</sequence>
<evidence type="ECO:0000313" key="4">
    <source>
        <dbReference type="EMBL" id="PIA46297.1"/>
    </source>
</evidence>
<proteinExistence type="inferred from homology"/>
<feature type="transmembrane region" description="Helical" evidence="3">
    <location>
        <begin position="6"/>
        <end position="24"/>
    </location>
</feature>
<dbReference type="InterPro" id="IPR001128">
    <property type="entry name" value="Cyt_P450"/>
</dbReference>
<gene>
    <name evidence="4" type="ORF">AQUCO_01500066v1</name>
</gene>
<dbReference type="Pfam" id="PF00067">
    <property type="entry name" value="p450"/>
    <property type="match status" value="1"/>
</dbReference>
<keyword evidence="3" id="KW-0472">Membrane</keyword>
<dbReference type="OrthoDB" id="1853094at2759"/>
<dbReference type="Proteomes" id="UP000230069">
    <property type="component" value="Unassembled WGS sequence"/>
</dbReference>
<organism evidence="4 5">
    <name type="scientific">Aquilegia coerulea</name>
    <name type="common">Rocky mountain columbine</name>
    <dbReference type="NCBI Taxonomy" id="218851"/>
    <lineage>
        <taxon>Eukaryota</taxon>
        <taxon>Viridiplantae</taxon>
        <taxon>Streptophyta</taxon>
        <taxon>Embryophyta</taxon>
        <taxon>Tracheophyta</taxon>
        <taxon>Spermatophyta</taxon>
        <taxon>Magnoliopsida</taxon>
        <taxon>Ranunculales</taxon>
        <taxon>Ranunculaceae</taxon>
        <taxon>Thalictroideae</taxon>
        <taxon>Aquilegia</taxon>
    </lineage>
</organism>
<name>A0A2G5DSS1_AQUCA</name>
<dbReference type="SUPFAM" id="SSF48264">
    <property type="entry name" value="Cytochrome P450"/>
    <property type="match status" value="1"/>
</dbReference>
<dbReference type="GO" id="GO:0020037">
    <property type="term" value="F:heme binding"/>
    <property type="evidence" value="ECO:0007669"/>
    <property type="project" value="InterPro"/>
</dbReference>
<feature type="binding site" description="axial binding residue" evidence="1">
    <location>
        <position position="440"/>
    </location>
    <ligand>
        <name>heme</name>
        <dbReference type="ChEBI" id="CHEBI:30413"/>
    </ligand>
    <ligandPart>
        <name>Fe</name>
        <dbReference type="ChEBI" id="CHEBI:18248"/>
    </ligandPart>
</feature>
<keyword evidence="5" id="KW-1185">Reference proteome</keyword>
<protein>
    <recommendedName>
        <fullName evidence="6">Cytochrome P450</fullName>
    </recommendedName>
</protein>
<keyword evidence="3" id="KW-1133">Transmembrane helix</keyword>
<dbReference type="PRINTS" id="PR00385">
    <property type="entry name" value="P450"/>
</dbReference>
<dbReference type="Gene3D" id="1.10.630.10">
    <property type="entry name" value="Cytochrome P450"/>
    <property type="match status" value="1"/>
</dbReference>
<reference evidence="4 5" key="1">
    <citation type="submission" date="2017-09" db="EMBL/GenBank/DDBJ databases">
        <title>WGS assembly of Aquilegia coerulea Goldsmith.</title>
        <authorList>
            <person name="Hodges S."/>
            <person name="Kramer E."/>
            <person name="Nordborg M."/>
            <person name="Tomkins J."/>
            <person name="Borevitz J."/>
            <person name="Derieg N."/>
            <person name="Yan J."/>
            <person name="Mihaltcheva S."/>
            <person name="Hayes R.D."/>
            <person name="Rokhsar D."/>
        </authorList>
    </citation>
    <scope>NUCLEOTIDE SEQUENCE [LARGE SCALE GENOMIC DNA]</scope>
    <source>
        <strain evidence="5">cv. Goldsmith</strain>
    </source>
</reference>
<evidence type="ECO:0000256" key="3">
    <source>
        <dbReference type="SAM" id="Phobius"/>
    </source>
</evidence>
<dbReference type="EMBL" id="KZ305032">
    <property type="protein sequence ID" value="PIA46297.1"/>
    <property type="molecule type" value="Genomic_DNA"/>
</dbReference>
<dbReference type="InParanoid" id="A0A2G5DSS1"/>
<evidence type="ECO:0008006" key="6">
    <source>
        <dbReference type="Google" id="ProtNLM"/>
    </source>
</evidence>
<accession>A0A2G5DSS1</accession>
<dbReference type="GO" id="GO:0005506">
    <property type="term" value="F:iron ion binding"/>
    <property type="evidence" value="ECO:0007669"/>
    <property type="project" value="InterPro"/>
</dbReference>
<dbReference type="InterPro" id="IPR002401">
    <property type="entry name" value="Cyt_P450_E_grp-I"/>
</dbReference>
<dbReference type="InterPro" id="IPR036396">
    <property type="entry name" value="Cyt_P450_sf"/>
</dbReference>
<keyword evidence="2" id="KW-0503">Monooxygenase</keyword>
<keyword evidence="1 2" id="KW-0408">Iron</keyword>
<dbReference type="InterPro" id="IPR017972">
    <property type="entry name" value="Cyt_P450_CS"/>
</dbReference>
<dbReference type="PANTHER" id="PTHR24281">
    <property type="entry name" value="STEROID 21-HYDROXYLASE-RELATED"/>
    <property type="match status" value="1"/>
</dbReference>
<evidence type="ECO:0000256" key="1">
    <source>
        <dbReference type="PIRSR" id="PIRSR602401-1"/>
    </source>
</evidence>
<dbReference type="STRING" id="218851.A0A2G5DSS1"/>
<keyword evidence="1 2" id="KW-0349">Heme</keyword>
<dbReference type="PROSITE" id="PS00086">
    <property type="entry name" value="CYTOCHROME_P450"/>
    <property type="match status" value="1"/>
</dbReference>
<dbReference type="GO" id="GO:0044550">
    <property type="term" value="P:secondary metabolite biosynthetic process"/>
    <property type="evidence" value="ECO:0007669"/>
    <property type="project" value="UniProtKB-ARBA"/>
</dbReference>
<comment type="cofactor">
    <cofactor evidence="1">
        <name>heme</name>
        <dbReference type="ChEBI" id="CHEBI:30413"/>
    </cofactor>
</comment>
<evidence type="ECO:0000256" key="2">
    <source>
        <dbReference type="RuleBase" id="RU000461"/>
    </source>
</evidence>
<keyword evidence="1 2" id="KW-0479">Metal-binding</keyword>
<dbReference type="PRINTS" id="PR00463">
    <property type="entry name" value="EP450I"/>
</dbReference>
<keyword evidence="3" id="KW-0812">Transmembrane</keyword>
<comment type="similarity">
    <text evidence="2">Belongs to the cytochrome P450 family.</text>
</comment>
<evidence type="ECO:0000313" key="5">
    <source>
        <dbReference type="Proteomes" id="UP000230069"/>
    </source>
</evidence>
<dbReference type="GO" id="GO:0004497">
    <property type="term" value="F:monooxygenase activity"/>
    <property type="evidence" value="ECO:0007669"/>
    <property type="project" value="UniProtKB-KW"/>
</dbReference>
<dbReference type="AlphaFoldDB" id="A0A2G5DSS1"/>